<dbReference type="EMBL" id="LNIX01000008">
    <property type="protein sequence ID" value="OXA50806.1"/>
    <property type="molecule type" value="Genomic_DNA"/>
</dbReference>
<evidence type="ECO:0000313" key="1">
    <source>
        <dbReference type="EMBL" id="OXA50806.1"/>
    </source>
</evidence>
<proteinExistence type="predicted"/>
<accession>A0A226E2U4</accession>
<protein>
    <submittedName>
        <fullName evidence="1">Uncharacterized protein</fullName>
    </submittedName>
</protein>
<gene>
    <name evidence="1" type="ORF">Fcan01_14495</name>
</gene>
<evidence type="ECO:0000313" key="2">
    <source>
        <dbReference type="Proteomes" id="UP000198287"/>
    </source>
</evidence>
<comment type="caution">
    <text evidence="1">The sequence shown here is derived from an EMBL/GenBank/DDBJ whole genome shotgun (WGS) entry which is preliminary data.</text>
</comment>
<dbReference type="Proteomes" id="UP000198287">
    <property type="component" value="Unassembled WGS sequence"/>
</dbReference>
<name>A0A226E2U4_FOLCA</name>
<sequence>MLTYRATEILQACICPKEWKYGFPAQICGKEIAAVNNDHTCKPQAIYDCPQLGRVGTIANEKDCSKHKFCEMILTRMCKTEECCKEERLIRGCEEAVDYKYRHQTLGKPGQQNPVYPSQYPAVRENVFAACCKCRK</sequence>
<organism evidence="1 2">
    <name type="scientific">Folsomia candida</name>
    <name type="common">Springtail</name>
    <dbReference type="NCBI Taxonomy" id="158441"/>
    <lineage>
        <taxon>Eukaryota</taxon>
        <taxon>Metazoa</taxon>
        <taxon>Ecdysozoa</taxon>
        <taxon>Arthropoda</taxon>
        <taxon>Hexapoda</taxon>
        <taxon>Collembola</taxon>
        <taxon>Entomobryomorpha</taxon>
        <taxon>Isotomoidea</taxon>
        <taxon>Isotomidae</taxon>
        <taxon>Proisotominae</taxon>
        <taxon>Folsomia</taxon>
    </lineage>
</organism>
<dbReference type="AlphaFoldDB" id="A0A226E2U4"/>
<reference evidence="1 2" key="1">
    <citation type="submission" date="2015-12" db="EMBL/GenBank/DDBJ databases">
        <title>The genome of Folsomia candida.</title>
        <authorList>
            <person name="Faddeeva A."/>
            <person name="Derks M.F."/>
            <person name="Anvar Y."/>
            <person name="Smit S."/>
            <person name="Van Straalen N."/>
            <person name="Roelofs D."/>
        </authorList>
    </citation>
    <scope>NUCLEOTIDE SEQUENCE [LARGE SCALE GENOMIC DNA]</scope>
    <source>
        <strain evidence="1 2">VU population</strain>
        <tissue evidence="1">Whole body</tissue>
    </source>
</reference>
<keyword evidence="2" id="KW-1185">Reference proteome</keyword>